<dbReference type="SUPFAM" id="SSF51556">
    <property type="entry name" value="Metallo-dependent hydrolases"/>
    <property type="match status" value="1"/>
</dbReference>
<organism evidence="2 3">
    <name type="scientific">Calycina marina</name>
    <dbReference type="NCBI Taxonomy" id="1763456"/>
    <lineage>
        <taxon>Eukaryota</taxon>
        <taxon>Fungi</taxon>
        <taxon>Dikarya</taxon>
        <taxon>Ascomycota</taxon>
        <taxon>Pezizomycotina</taxon>
        <taxon>Leotiomycetes</taxon>
        <taxon>Helotiales</taxon>
        <taxon>Pezizellaceae</taxon>
        <taxon>Calycina</taxon>
    </lineage>
</organism>
<protein>
    <submittedName>
        <fullName evidence="2">Uncharacterized protein</fullName>
    </submittedName>
</protein>
<evidence type="ECO:0000256" key="1">
    <source>
        <dbReference type="SAM" id="MobiDB-lite"/>
    </source>
</evidence>
<feature type="compositionally biased region" description="Polar residues" evidence="1">
    <location>
        <begin position="96"/>
        <end position="109"/>
    </location>
</feature>
<dbReference type="Proteomes" id="UP000887226">
    <property type="component" value="Unassembled WGS sequence"/>
</dbReference>
<feature type="compositionally biased region" description="Pro residues" evidence="1">
    <location>
        <begin position="16"/>
        <end position="27"/>
    </location>
</feature>
<reference evidence="2" key="1">
    <citation type="journal article" date="2021" name="IMA Fungus">
        <title>Genomic characterization of three marine fungi, including Emericellopsis atlantica sp. nov. with signatures of a generalist lifestyle and marine biomass degradation.</title>
        <authorList>
            <person name="Hagestad O.C."/>
            <person name="Hou L."/>
            <person name="Andersen J.H."/>
            <person name="Hansen E.H."/>
            <person name="Altermark B."/>
            <person name="Li C."/>
            <person name="Kuhnert E."/>
            <person name="Cox R.J."/>
            <person name="Crous P.W."/>
            <person name="Spatafora J.W."/>
            <person name="Lail K."/>
            <person name="Amirebrahimi M."/>
            <person name="Lipzen A."/>
            <person name="Pangilinan J."/>
            <person name="Andreopoulos W."/>
            <person name="Hayes R.D."/>
            <person name="Ng V."/>
            <person name="Grigoriev I.V."/>
            <person name="Jackson S.A."/>
            <person name="Sutton T.D.S."/>
            <person name="Dobson A.D.W."/>
            <person name="Rama T."/>
        </authorList>
    </citation>
    <scope>NUCLEOTIDE SEQUENCE</scope>
    <source>
        <strain evidence="2">TRa3180A</strain>
    </source>
</reference>
<dbReference type="OrthoDB" id="272271at2759"/>
<feature type="region of interest" description="Disordered" evidence="1">
    <location>
        <begin position="1"/>
        <end position="110"/>
    </location>
</feature>
<evidence type="ECO:0000313" key="3">
    <source>
        <dbReference type="Proteomes" id="UP000887226"/>
    </source>
</evidence>
<dbReference type="Gene3D" id="3.20.20.140">
    <property type="entry name" value="Metal-dependent hydrolases"/>
    <property type="match status" value="1"/>
</dbReference>
<dbReference type="InterPro" id="IPR032466">
    <property type="entry name" value="Metal_Hydrolase"/>
</dbReference>
<name>A0A9P7Z8A0_9HELO</name>
<proteinExistence type="predicted"/>
<dbReference type="AlphaFoldDB" id="A0A9P7Z8A0"/>
<evidence type="ECO:0000313" key="2">
    <source>
        <dbReference type="EMBL" id="KAG9246723.1"/>
    </source>
</evidence>
<feature type="compositionally biased region" description="Low complexity" evidence="1">
    <location>
        <begin position="28"/>
        <end position="50"/>
    </location>
</feature>
<comment type="caution">
    <text evidence="2">The sequence shown here is derived from an EMBL/GenBank/DDBJ whole genome shotgun (WGS) entry which is preliminary data.</text>
</comment>
<gene>
    <name evidence="2" type="ORF">BJ878DRAFT_478019</name>
</gene>
<feature type="compositionally biased region" description="Basic residues" evidence="1">
    <location>
        <begin position="86"/>
        <end position="95"/>
    </location>
</feature>
<keyword evidence="3" id="KW-1185">Reference proteome</keyword>
<dbReference type="EMBL" id="MU253794">
    <property type="protein sequence ID" value="KAG9246723.1"/>
    <property type="molecule type" value="Genomic_DNA"/>
</dbReference>
<accession>A0A9P7Z8A0</accession>
<sequence>MYLELLTTPRAISAASPPPSTSPPSSPVSPLITPSRPCTPTSSSPSTAAPASPPRTPSSRWPSNNTTTVSSASISAEIRRAANRPLHARLPRRQSRGSQSNAPLSQINTVRDGRRAMGAPELGARSHRSCDLRRGGLEGQDCAQGAGGPIISELYPLSNEYALIAEHFSLDRTASCEVARSAVHCIFAGEEEKDRLRGLMWKWMLRTKIPMSLLKWEDKTAVSCIRRTPSREFMLNSCIHRGD</sequence>